<protein>
    <submittedName>
        <fullName evidence="1">Uncharacterized protein</fullName>
    </submittedName>
</protein>
<evidence type="ECO:0000313" key="2">
    <source>
        <dbReference type="Proteomes" id="UP000676169"/>
    </source>
</evidence>
<dbReference type="RefSeq" id="WP_211633956.1">
    <property type="nucleotide sequence ID" value="NZ_CP073100.1"/>
</dbReference>
<dbReference type="Proteomes" id="UP000676169">
    <property type="component" value="Chromosome"/>
</dbReference>
<proteinExistence type="predicted"/>
<dbReference type="KEGG" id="lamb:KBB96_07310"/>
<dbReference type="AlphaFoldDB" id="A0A975J2A2"/>
<reference evidence="1" key="1">
    <citation type="submission" date="2021-04" db="EMBL/GenBank/DDBJ databases">
        <title>Luteolibacter sp. 32A isolated from the skin of an Anderson's salamander (Ambystoma andersonii).</title>
        <authorList>
            <person name="Spergser J."/>
            <person name="Busse H.-J."/>
        </authorList>
    </citation>
    <scope>NUCLEOTIDE SEQUENCE</scope>
    <source>
        <strain evidence="1">32A</strain>
    </source>
</reference>
<sequence>MNTPPDLIVGFWLWFQERQAEHHTLSNADSPLLAAATAKLKELDPHLSLEADAEASRPALIVTTGATAASIPHAEAVAAAAPAIPGWQVIALKPAFGFAFTLNHHGTRYEPQAMWFMTPDEQPVPGKLAIRVGIPNYTSTSPTYVRQAVRLVLEKAIGERSLAEDIVSFEVLQLPRAPEPAGYIELFELPDVIEERREG</sequence>
<accession>A0A975J2A2</accession>
<name>A0A975J2A2_9BACT</name>
<dbReference type="EMBL" id="CP073100">
    <property type="protein sequence ID" value="QUE52694.1"/>
    <property type="molecule type" value="Genomic_DNA"/>
</dbReference>
<gene>
    <name evidence="1" type="ORF">KBB96_07310</name>
</gene>
<evidence type="ECO:0000313" key="1">
    <source>
        <dbReference type="EMBL" id="QUE52694.1"/>
    </source>
</evidence>
<keyword evidence="2" id="KW-1185">Reference proteome</keyword>
<organism evidence="1 2">
    <name type="scientific">Luteolibacter ambystomatis</name>
    <dbReference type="NCBI Taxonomy" id="2824561"/>
    <lineage>
        <taxon>Bacteria</taxon>
        <taxon>Pseudomonadati</taxon>
        <taxon>Verrucomicrobiota</taxon>
        <taxon>Verrucomicrobiia</taxon>
        <taxon>Verrucomicrobiales</taxon>
        <taxon>Verrucomicrobiaceae</taxon>
        <taxon>Luteolibacter</taxon>
    </lineage>
</organism>